<proteinExistence type="predicted"/>
<name>A0ABV7D3C5_9PROT</name>
<dbReference type="RefSeq" id="WP_194215122.1">
    <property type="nucleotide sequence ID" value="NZ_CP061205.1"/>
</dbReference>
<protein>
    <submittedName>
        <fullName evidence="1">Uncharacterized protein</fullName>
    </submittedName>
</protein>
<evidence type="ECO:0000313" key="2">
    <source>
        <dbReference type="Proteomes" id="UP001595444"/>
    </source>
</evidence>
<accession>A0ABV7D3C5</accession>
<sequence length="151" mass="15463">MDASPITLYDSALKVLLAGTMPALESARLAALLLRPSHTPSTASHAEFADILADEITGGTYARSAVTGLSVSLVDGAVRFTTDSIIFGNPVTVGPVRYLVLVFGSPKALVADSLLFGIADLAPVGGALEAQNSGFTITPPASGWFTLTQGT</sequence>
<dbReference type="EMBL" id="JBHRSL010000004">
    <property type="protein sequence ID" value="MFC3051649.1"/>
    <property type="molecule type" value="Genomic_DNA"/>
</dbReference>
<reference evidence="2" key="1">
    <citation type="journal article" date="2019" name="Int. J. Syst. Evol. Microbiol.">
        <title>The Global Catalogue of Microorganisms (GCM) 10K type strain sequencing project: providing services to taxonomists for standard genome sequencing and annotation.</title>
        <authorList>
            <consortium name="The Broad Institute Genomics Platform"/>
            <consortium name="The Broad Institute Genome Sequencing Center for Infectious Disease"/>
            <person name="Wu L."/>
            <person name="Ma J."/>
        </authorList>
    </citation>
    <scope>NUCLEOTIDE SEQUENCE [LARGE SCALE GENOMIC DNA]</scope>
    <source>
        <strain evidence="2">KCTC 62164</strain>
    </source>
</reference>
<gene>
    <name evidence="1" type="ORF">ACFOKA_07025</name>
</gene>
<comment type="caution">
    <text evidence="1">The sequence shown here is derived from an EMBL/GenBank/DDBJ whole genome shotgun (WGS) entry which is preliminary data.</text>
</comment>
<keyword evidence="2" id="KW-1185">Reference proteome</keyword>
<organism evidence="1 2">
    <name type="scientific">Kordiimonas pumila</name>
    <dbReference type="NCBI Taxonomy" id="2161677"/>
    <lineage>
        <taxon>Bacteria</taxon>
        <taxon>Pseudomonadati</taxon>
        <taxon>Pseudomonadota</taxon>
        <taxon>Alphaproteobacteria</taxon>
        <taxon>Kordiimonadales</taxon>
        <taxon>Kordiimonadaceae</taxon>
        <taxon>Kordiimonas</taxon>
    </lineage>
</organism>
<dbReference type="Proteomes" id="UP001595444">
    <property type="component" value="Unassembled WGS sequence"/>
</dbReference>
<evidence type="ECO:0000313" key="1">
    <source>
        <dbReference type="EMBL" id="MFC3051649.1"/>
    </source>
</evidence>